<keyword evidence="5 7" id="KW-0413">Isomerase</keyword>
<dbReference type="InterPro" id="IPR001672">
    <property type="entry name" value="G6P_Isomerase"/>
</dbReference>
<dbReference type="PANTHER" id="PTHR11469">
    <property type="entry name" value="GLUCOSE-6-PHOSPHATE ISOMERASE"/>
    <property type="match status" value="1"/>
</dbReference>
<dbReference type="STRING" id="394096.DB31_4022"/>
<feature type="active site" evidence="7">
    <location>
        <position position="357"/>
    </location>
</feature>
<dbReference type="InterPro" id="IPR035482">
    <property type="entry name" value="SIS_PGI_2"/>
</dbReference>
<evidence type="ECO:0000256" key="3">
    <source>
        <dbReference type="ARBA" id="ARBA00022432"/>
    </source>
</evidence>
<keyword evidence="4 7" id="KW-0324">Glycolysis</keyword>
<dbReference type="PROSITE" id="PS51463">
    <property type="entry name" value="P_GLUCOSE_ISOMERASE_3"/>
    <property type="match status" value="1"/>
</dbReference>
<comment type="function">
    <text evidence="7">Catalyzes the reversible isomerization of glucose-6-phosphate to fructose-6-phosphate.</text>
</comment>
<evidence type="ECO:0000256" key="5">
    <source>
        <dbReference type="ARBA" id="ARBA00023235"/>
    </source>
</evidence>
<dbReference type="PANTHER" id="PTHR11469:SF1">
    <property type="entry name" value="GLUCOSE-6-PHOSPHATE ISOMERASE"/>
    <property type="match status" value="1"/>
</dbReference>
<dbReference type="PROSITE" id="PS00174">
    <property type="entry name" value="P_GLUCOSE_ISOMERASE_2"/>
    <property type="match status" value="1"/>
</dbReference>
<dbReference type="GO" id="GO:0005829">
    <property type="term" value="C:cytosol"/>
    <property type="evidence" value="ECO:0007669"/>
    <property type="project" value="TreeGrafter"/>
</dbReference>
<evidence type="ECO:0000256" key="7">
    <source>
        <dbReference type="HAMAP-Rule" id="MF_00473"/>
    </source>
</evidence>
<comment type="subcellular location">
    <subcellularLocation>
        <location evidence="7">Cytoplasm</location>
    </subcellularLocation>
</comment>
<protein>
    <recommendedName>
        <fullName evidence="7">Glucose-6-phosphate isomerase</fullName>
        <shortName evidence="7">GPI</shortName>
        <ecNumber evidence="7">5.3.1.9</ecNumber>
    </recommendedName>
    <alternativeName>
        <fullName evidence="7">Phosphoglucose isomerase</fullName>
        <shortName evidence="7">PGI</shortName>
    </alternativeName>
    <alternativeName>
        <fullName evidence="7">Phosphohexose isomerase</fullName>
        <shortName evidence="7">PHI</shortName>
    </alternativeName>
</protein>
<dbReference type="FunFam" id="3.40.50.10490:FF:000021">
    <property type="entry name" value="Glucose-6-phosphate isomerase"/>
    <property type="match status" value="1"/>
</dbReference>
<keyword evidence="10" id="KW-1185">Reference proteome</keyword>
<accession>A0A085W3P9</accession>
<dbReference type="NCBIfam" id="NF010696">
    <property type="entry name" value="PRK14096.1"/>
    <property type="match status" value="1"/>
</dbReference>
<dbReference type="InterPro" id="IPR018189">
    <property type="entry name" value="Phosphoglucose_isomerase_CS"/>
</dbReference>
<dbReference type="Pfam" id="PF00342">
    <property type="entry name" value="PGI"/>
    <property type="match status" value="2"/>
</dbReference>
<feature type="active site" description="Proton donor" evidence="7">
    <location>
        <position position="328"/>
    </location>
</feature>
<comment type="catalytic activity">
    <reaction evidence="6 7 8">
        <text>alpha-D-glucose 6-phosphate = beta-D-fructose 6-phosphate</text>
        <dbReference type="Rhea" id="RHEA:11816"/>
        <dbReference type="ChEBI" id="CHEBI:57634"/>
        <dbReference type="ChEBI" id="CHEBI:58225"/>
        <dbReference type="EC" id="5.3.1.9"/>
    </reaction>
</comment>
<dbReference type="Gene3D" id="3.40.50.10490">
    <property type="entry name" value="Glucose-6-phosphate isomerase like protein, domain 1"/>
    <property type="match status" value="2"/>
</dbReference>
<evidence type="ECO:0000256" key="4">
    <source>
        <dbReference type="ARBA" id="ARBA00023152"/>
    </source>
</evidence>
<dbReference type="EMBL" id="JMCB01000022">
    <property type="protein sequence ID" value="KFE62312.1"/>
    <property type="molecule type" value="Genomic_DNA"/>
</dbReference>
<dbReference type="GO" id="GO:0006096">
    <property type="term" value="P:glycolytic process"/>
    <property type="evidence" value="ECO:0007669"/>
    <property type="project" value="UniProtKB-UniRule"/>
</dbReference>
<comment type="pathway">
    <text evidence="1 7 8">Carbohydrate degradation; glycolysis; D-glyceraldehyde 3-phosphate and glycerone phosphate from D-glucose: step 2/4.</text>
</comment>
<dbReference type="GO" id="GO:0097367">
    <property type="term" value="F:carbohydrate derivative binding"/>
    <property type="evidence" value="ECO:0007669"/>
    <property type="project" value="InterPro"/>
</dbReference>
<dbReference type="GO" id="GO:0006094">
    <property type="term" value="P:gluconeogenesis"/>
    <property type="evidence" value="ECO:0007669"/>
    <property type="project" value="UniProtKB-UniRule"/>
</dbReference>
<evidence type="ECO:0000313" key="10">
    <source>
        <dbReference type="Proteomes" id="UP000028725"/>
    </source>
</evidence>
<dbReference type="GO" id="GO:0004347">
    <property type="term" value="F:glucose-6-phosphate isomerase activity"/>
    <property type="evidence" value="ECO:0007669"/>
    <property type="project" value="UniProtKB-UniRule"/>
</dbReference>
<dbReference type="GO" id="GO:0051156">
    <property type="term" value="P:glucose 6-phosphate metabolic process"/>
    <property type="evidence" value="ECO:0007669"/>
    <property type="project" value="TreeGrafter"/>
</dbReference>
<dbReference type="InterPro" id="IPR046348">
    <property type="entry name" value="SIS_dom_sf"/>
</dbReference>
<evidence type="ECO:0000313" key="9">
    <source>
        <dbReference type="EMBL" id="KFE62312.1"/>
    </source>
</evidence>
<evidence type="ECO:0000256" key="8">
    <source>
        <dbReference type="RuleBase" id="RU000612"/>
    </source>
</evidence>
<keyword evidence="7" id="KW-0963">Cytoplasm</keyword>
<dbReference type="HAMAP" id="MF_00473">
    <property type="entry name" value="G6P_isomerase"/>
    <property type="match status" value="1"/>
</dbReference>
<name>A0A085W3P9_9BACT</name>
<dbReference type="SUPFAM" id="SSF53697">
    <property type="entry name" value="SIS domain"/>
    <property type="match status" value="1"/>
</dbReference>
<dbReference type="InterPro" id="IPR035476">
    <property type="entry name" value="SIS_PGI_1"/>
</dbReference>
<sequence length="535" mass="58554">MAGEGVMSQRELWERYKKYLCICPTVGFTLDISRMNFADGFLDQMSGPLQAAFAAMEALEKGAIANPDENRRVGHYWLRAPEMSPEAGIGRAIRDTLADVHWFAEELHEGRIAPQTAERFTQLLVIGIGGSALGPQLVADALGGPSDKMRVFFFDNTDPDGMDRVLAQVGDKLPETLTLVVSKSGGTKETRNGMLEAERAYQARGLTFGAHAVAITGEHSELDQYAKKNGWLRAFPMWDWVGGRTSVMSAVGMLPARLQGLDIDGMLSGARDMDRETRQRDVLRNPAALLALMWYHAGKGRGTQDMVILPYKDRLLLMSRYLQQLVMESLGKEKALDGKVVNQGIAVYGNKGSTDQHAYVQQLREGVHNFFVTFIEVLKDREGASLPVEENATSGDYLLGFLLGTRRALFEKGRESITLTVPDVSARTLGALIALYERAVGFYASLVNINAYHQPGVEAGKKAAGSVLEIQRKLLSHLRGTKGTPGTAEELAAAMGATDEVETVFKVLEHLAANPHHGVKRTEGTTPFGARFSVK</sequence>
<comment type="similarity">
    <text evidence="2 7 8">Belongs to the GPI family.</text>
</comment>
<evidence type="ECO:0000256" key="2">
    <source>
        <dbReference type="ARBA" id="ARBA00006604"/>
    </source>
</evidence>
<organism evidence="9 10">
    <name type="scientific">Hyalangium minutum</name>
    <dbReference type="NCBI Taxonomy" id="394096"/>
    <lineage>
        <taxon>Bacteria</taxon>
        <taxon>Pseudomonadati</taxon>
        <taxon>Myxococcota</taxon>
        <taxon>Myxococcia</taxon>
        <taxon>Myxococcales</taxon>
        <taxon>Cystobacterineae</taxon>
        <taxon>Archangiaceae</taxon>
        <taxon>Hyalangium</taxon>
    </lineage>
</organism>
<evidence type="ECO:0000256" key="6">
    <source>
        <dbReference type="ARBA" id="ARBA00029321"/>
    </source>
</evidence>
<dbReference type="CDD" id="cd05015">
    <property type="entry name" value="SIS_PGI_1"/>
    <property type="match status" value="1"/>
</dbReference>
<comment type="pathway">
    <text evidence="7">Carbohydrate biosynthesis; gluconeogenesis.</text>
</comment>
<reference evidence="9 10" key="1">
    <citation type="submission" date="2014-04" db="EMBL/GenBank/DDBJ databases">
        <title>Genome assembly of Hyalangium minutum DSM 14724.</title>
        <authorList>
            <person name="Sharma G."/>
            <person name="Subramanian S."/>
        </authorList>
    </citation>
    <scope>NUCLEOTIDE SEQUENCE [LARGE SCALE GENOMIC DNA]</scope>
    <source>
        <strain evidence="9 10">DSM 14724</strain>
    </source>
</reference>
<dbReference type="PATRIC" id="fig|394096.3.peg.7757"/>
<evidence type="ECO:0000256" key="1">
    <source>
        <dbReference type="ARBA" id="ARBA00004926"/>
    </source>
</evidence>
<comment type="caution">
    <text evidence="9">The sequence shown here is derived from an EMBL/GenBank/DDBJ whole genome shotgun (WGS) entry which is preliminary data.</text>
</comment>
<dbReference type="CDD" id="cd05016">
    <property type="entry name" value="SIS_PGI_2"/>
    <property type="match status" value="1"/>
</dbReference>
<dbReference type="EC" id="5.3.1.9" evidence="7"/>
<dbReference type="GO" id="GO:0048029">
    <property type="term" value="F:monosaccharide binding"/>
    <property type="evidence" value="ECO:0007669"/>
    <property type="project" value="TreeGrafter"/>
</dbReference>
<dbReference type="Proteomes" id="UP000028725">
    <property type="component" value="Unassembled WGS sequence"/>
</dbReference>
<gene>
    <name evidence="7" type="primary">pgi</name>
    <name evidence="9" type="ORF">DB31_4022</name>
</gene>
<dbReference type="AlphaFoldDB" id="A0A085W3P9"/>
<dbReference type="UniPathway" id="UPA00138"/>
<dbReference type="PRINTS" id="PR00662">
    <property type="entry name" value="G6PISOMERASE"/>
</dbReference>
<dbReference type="UniPathway" id="UPA00109">
    <property type="reaction ID" value="UER00181"/>
</dbReference>
<keyword evidence="3 7" id="KW-0312">Gluconeogenesis</keyword>
<feature type="active site" evidence="7">
    <location>
        <position position="461"/>
    </location>
</feature>
<dbReference type="FunFam" id="3.40.50.10490:FF:000023">
    <property type="entry name" value="Glucose-6-phosphate isomerase"/>
    <property type="match status" value="1"/>
</dbReference>
<proteinExistence type="inferred from homology"/>